<feature type="non-terminal residue" evidence="2">
    <location>
        <position position="93"/>
    </location>
</feature>
<organism evidence="2">
    <name type="scientific">Tanacetum cinerariifolium</name>
    <name type="common">Dalmatian daisy</name>
    <name type="synonym">Chrysanthemum cinerariifolium</name>
    <dbReference type="NCBI Taxonomy" id="118510"/>
    <lineage>
        <taxon>Eukaryota</taxon>
        <taxon>Viridiplantae</taxon>
        <taxon>Streptophyta</taxon>
        <taxon>Embryophyta</taxon>
        <taxon>Tracheophyta</taxon>
        <taxon>Spermatophyta</taxon>
        <taxon>Magnoliopsida</taxon>
        <taxon>eudicotyledons</taxon>
        <taxon>Gunneridae</taxon>
        <taxon>Pentapetalae</taxon>
        <taxon>asterids</taxon>
        <taxon>campanulids</taxon>
        <taxon>Asterales</taxon>
        <taxon>Asteraceae</taxon>
        <taxon>Asteroideae</taxon>
        <taxon>Anthemideae</taxon>
        <taxon>Anthemidinae</taxon>
        <taxon>Tanacetum</taxon>
    </lineage>
</organism>
<protein>
    <submittedName>
        <fullName evidence="2">Uncharacterized protein</fullName>
    </submittedName>
</protein>
<name>A0A699RJR7_TANCI</name>
<gene>
    <name evidence="2" type="ORF">Tci_858245</name>
</gene>
<comment type="caution">
    <text evidence="2">The sequence shown here is derived from an EMBL/GenBank/DDBJ whole genome shotgun (WGS) entry which is preliminary data.</text>
</comment>
<accession>A0A699RJR7</accession>
<sequence length="93" mass="9779">EVQRSADGVAFATLATVAGLGLSGGKLRADGGERWQSTTPRPGQPAARGLRASQRLRQSIHRLCQSVGRESTQSGAAEAILWHCALGYPGRLP</sequence>
<feature type="non-terminal residue" evidence="2">
    <location>
        <position position="1"/>
    </location>
</feature>
<dbReference type="EMBL" id="BKCJ011104321">
    <property type="protein sequence ID" value="GFC86275.1"/>
    <property type="molecule type" value="Genomic_DNA"/>
</dbReference>
<reference evidence="2" key="1">
    <citation type="journal article" date="2019" name="Sci. Rep.">
        <title>Draft genome of Tanacetum cinerariifolium, the natural source of mosquito coil.</title>
        <authorList>
            <person name="Yamashiro T."/>
            <person name="Shiraishi A."/>
            <person name="Satake H."/>
            <person name="Nakayama K."/>
        </authorList>
    </citation>
    <scope>NUCLEOTIDE SEQUENCE</scope>
</reference>
<evidence type="ECO:0000256" key="1">
    <source>
        <dbReference type="SAM" id="MobiDB-lite"/>
    </source>
</evidence>
<evidence type="ECO:0000313" key="2">
    <source>
        <dbReference type="EMBL" id="GFC86275.1"/>
    </source>
</evidence>
<dbReference type="AlphaFoldDB" id="A0A699RJR7"/>
<feature type="region of interest" description="Disordered" evidence="1">
    <location>
        <begin position="22"/>
        <end position="52"/>
    </location>
</feature>
<proteinExistence type="predicted"/>